<dbReference type="AlphaFoldDB" id="A4FH12"/>
<organism evidence="9 10">
    <name type="scientific">Saccharopolyspora erythraea (strain ATCC 11635 / DSM 40517 / JCM 4748 / NBRC 13426 / NCIMB 8594 / NRRL 2338)</name>
    <dbReference type="NCBI Taxonomy" id="405948"/>
    <lineage>
        <taxon>Bacteria</taxon>
        <taxon>Bacillati</taxon>
        <taxon>Actinomycetota</taxon>
        <taxon>Actinomycetes</taxon>
        <taxon>Pseudonocardiales</taxon>
        <taxon>Pseudonocardiaceae</taxon>
        <taxon>Saccharopolyspora</taxon>
    </lineage>
</organism>
<dbReference type="InterPro" id="IPR038665">
    <property type="entry name" value="Voltage-dep_anion_channel_sf"/>
</dbReference>
<feature type="transmembrane region" description="Helical" evidence="8">
    <location>
        <begin position="93"/>
        <end position="117"/>
    </location>
</feature>
<dbReference type="InterPro" id="IPR051629">
    <property type="entry name" value="Sulfite_efflux_TDT"/>
</dbReference>
<dbReference type="Pfam" id="PF03595">
    <property type="entry name" value="SLAC1"/>
    <property type="match status" value="1"/>
</dbReference>
<keyword evidence="4" id="KW-1003">Cell membrane</keyword>
<reference evidence="9 10" key="1">
    <citation type="journal article" date="2007" name="Nat. Biotechnol.">
        <title>Complete genome sequence of the erythromycin-producing bacterium Saccharopolyspora erythraea NRRL23338.</title>
        <authorList>
            <person name="Oliynyk M."/>
            <person name="Samborskyy M."/>
            <person name="Lester J.B."/>
            <person name="Mironenko T."/>
            <person name="Scott N."/>
            <person name="Dickens S."/>
            <person name="Haydock S.F."/>
            <person name="Leadlay P.F."/>
        </authorList>
    </citation>
    <scope>NUCLEOTIDE SEQUENCE [LARGE SCALE GENOMIC DNA]</scope>
    <source>
        <strain evidence="10">ATCC 11635 / DSM 40517 / JCM 4748 / NBRC 13426 / NCIMB 8594 / NRRL 2338</strain>
    </source>
</reference>
<name>A4FH12_SACEN</name>
<evidence type="ECO:0000313" key="10">
    <source>
        <dbReference type="Proteomes" id="UP000006728"/>
    </source>
</evidence>
<keyword evidence="6 8" id="KW-1133">Transmembrane helix</keyword>
<dbReference type="EMBL" id="AM420293">
    <property type="protein sequence ID" value="CAM03337.1"/>
    <property type="molecule type" value="Genomic_DNA"/>
</dbReference>
<evidence type="ECO:0000256" key="2">
    <source>
        <dbReference type="ARBA" id="ARBA00008566"/>
    </source>
</evidence>
<dbReference type="PANTHER" id="PTHR31686:SF1">
    <property type="entry name" value="SULFITE EFFLUX PUMP SSU1"/>
    <property type="match status" value="1"/>
</dbReference>
<protein>
    <submittedName>
        <fullName evidence="9">C4-dicarboxylate transporter/malic acid transport protein</fullName>
    </submittedName>
</protein>
<dbReference type="CDD" id="cd09320">
    <property type="entry name" value="TDT_like_2"/>
    <property type="match status" value="1"/>
</dbReference>
<evidence type="ECO:0000256" key="1">
    <source>
        <dbReference type="ARBA" id="ARBA00004651"/>
    </source>
</evidence>
<dbReference type="OrthoDB" id="958273at2"/>
<dbReference type="KEGG" id="sen:SACE_4066"/>
<dbReference type="eggNOG" id="COG1275">
    <property type="taxonomic scope" value="Bacteria"/>
</dbReference>
<feature type="transmembrane region" description="Helical" evidence="8">
    <location>
        <begin position="129"/>
        <end position="150"/>
    </location>
</feature>
<sequence length="343" mass="35425">MGTGIVANAAATLPVHATALTFAATAVWLLAAVLLVGAGITWALHFALRRGRPHVTDPFLVQYFGAPPMALLTVGAGTLLVGRHVIGERAAVAVAWTLWSAGAVSGLAAAVLVPLWMFTRHRSAPDSVFASWLMPLVPPMVAAAGGALLVPHAAPGQARTSVLIACYAMFGAGLLASTVVITLVWWRLTQHNQGPAVLVPTLWIVLGPLGQSVTAANLLGDVAPLAVPPPYSTGLAVFGLVYGVPVWGFAVFWAAIAALITLRTARAKLPFSLTWWSFTFPVGVVVTGTSELAERSHAAVFAVAAVLFYAGLVCAWAVVGVRTLRGCVRGTLFAPGPAAGGHS</sequence>
<feature type="transmembrane region" description="Helical" evidence="8">
    <location>
        <begin position="60"/>
        <end position="81"/>
    </location>
</feature>
<dbReference type="HOGENOM" id="CLU_030057_6_4_11"/>
<proteinExistence type="inferred from homology"/>
<gene>
    <name evidence="9" type="ordered locus">SACE_4066</name>
</gene>
<evidence type="ECO:0000256" key="5">
    <source>
        <dbReference type="ARBA" id="ARBA00022692"/>
    </source>
</evidence>
<keyword evidence="10" id="KW-1185">Reference proteome</keyword>
<comment type="subcellular location">
    <subcellularLocation>
        <location evidence="1">Cell membrane</location>
        <topology evidence="1">Multi-pass membrane protein</topology>
    </subcellularLocation>
</comment>
<comment type="similarity">
    <text evidence="2">Belongs to the tellurite-resistance/dicarboxylate transporter (TDT) family.</text>
</comment>
<feature type="transmembrane region" description="Helical" evidence="8">
    <location>
        <begin position="27"/>
        <end position="48"/>
    </location>
</feature>
<keyword evidence="3" id="KW-0813">Transport</keyword>
<dbReference type="InterPro" id="IPR004695">
    <property type="entry name" value="SLAC1/Mae1/Ssu1/TehA"/>
</dbReference>
<feature type="transmembrane region" description="Helical" evidence="8">
    <location>
        <begin position="240"/>
        <end position="262"/>
    </location>
</feature>
<evidence type="ECO:0000313" key="9">
    <source>
        <dbReference type="EMBL" id="CAM03337.1"/>
    </source>
</evidence>
<feature type="transmembrane region" description="Helical" evidence="8">
    <location>
        <begin position="269"/>
        <end position="286"/>
    </location>
</feature>
<keyword evidence="7 8" id="KW-0472">Membrane</keyword>
<dbReference type="PANTHER" id="PTHR31686">
    <property type="match status" value="1"/>
</dbReference>
<evidence type="ECO:0000256" key="3">
    <source>
        <dbReference type="ARBA" id="ARBA00022448"/>
    </source>
</evidence>
<accession>A4FH12</accession>
<dbReference type="Proteomes" id="UP000006728">
    <property type="component" value="Chromosome"/>
</dbReference>
<evidence type="ECO:0000256" key="4">
    <source>
        <dbReference type="ARBA" id="ARBA00022475"/>
    </source>
</evidence>
<feature type="transmembrane region" description="Helical" evidence="8">
    <location>
        <begin position="197"/>
        <end position="220"/>
    </location>
</feature>
<evidence type="ECO:0000256" key="7">
    <source>
        <dbReference type="ARBA" id="ARBA00023136"/>
    </source>
</evidence>
<feature type="transmembrane region" description="Helical" evidence="8">
    <location>
        <begin position="162"/>
        <end position="185"/>
    </location>
</feature>
<dbReference type="STRING" id="405948.SACE_4066"/>
<feature type="transmembrane region" description="Helical" evidence="8">
    <location>
        <begin position="298"/>
        <end position="319"/>
    </location>
</feature>
<dbReference type="GO" id="GO:0055085">
    <property type="term" value="P:transmembrane transport"/>
    <property type="evidence" value="ECO:0007669"/>
    <property type="project" value="InterPro"/>
</dbReference>
<evidence type="ECO:0000256" key="8">
    <source>
        <dbReference type="SAM" id="Phobius"/>
    </source>
</evidence>
<dbReference type="Gene3D" id="1.50.10.150">
    <property type="entry name" value="Voltage-dependent anion channel"/>
    <property type="match status" value="1"/>
</dbReference>
<evidence type="ECO:0000256" key="6">
    <source>
        <dbReference type="ARBA" id="ARBA00022989"/>
    </source>
</evidence>
<keyword evidence="5 8" id="KW-0812">Transmembrane</keyword>
<dbReference type="GO" id="GO:0005886">
    <property type="term" value="C:plasma membrane"/>
    <property type="evidence" value="ECO:0007669"/>
    <property type="project" value="UniProtKB-SubCell"/>
</dbReference>